<gene>
    <name evidence="1" type="ORF">COJ15_32100</name>
</gene>
<dbReference type="Pfam" id="PF04232">
    <property type="entry name" value="SpoVS"/>
    <property type="match status" value="1"/>
</dbReference>
<dbReference type="AlphaFoldDB" id="A0A9X6WI29"/>
<comment type="caution">
    <text evidence="1">The sequence shown here is derived from an EMBL/GenBank/DDBJ whole genome shotgun (WGS) entry which is preliminary data.</text>
</comment>
<organism evidence="1 2">
    <name type="scientific">Bacillus thuringiensis</name>
    <dbReference type="NCBI Taxonomy" id="1428"/>
    <lineage>
        <taxon>Bacteria</taxon>
        <taxon>Bacillati</taxon>
        <taxon>Bacillota</taxon>
        <taxon>Bacilli</taxon>
        <taxon>Bacillales</taxon>
        <taxon>Bacillaceae</taxon>
        <taxon>Bacillus</taxon>
        <taxon>Bacillus cereus group</taxon>
    </lineage>
</organism>
<dbReference type="GO" id="GO:0003676">
    <property type="term" value="F:nucleic acid binding"/>
    <property type="evidence" value="ECO:0007669"/>
    <property type="project" value="InterPro"/>
</dbReference>
<reference evidence="1 2" key="1">
    <citation type="submission" date="2017-09" db="EMBL/GenBank/DDBJ databases">
        <title>Large-scale bioinformatics analysis of Bacillus genomes uncovers conserved roles of natural products in bacterial physiology.</title>
        <authorList>
            <consortium name="Agbiome Team Llc"/>
            <person name="Bleich R.M."/>
            <person name="Grubbs K.J."/>
            <person name="Santa Maria K.C."/>
            <person name="Allen S.E."/>
            <person name="Farag S."/>
            <person name="Shank E.A."/>
            <person name="Bowers A."/>
        </authorList>
    </citation>
    <scope>NUCLEOTIDE SEQUENCE [LARGE SCALE GENOMIC DNA]</scope>
    <source>
        <strain evidence="1 2">AFS085496</strain>
    </source>
</reference>
<protein>
    <submittedName>
        <fullName evidence="1">Stage V sporulation protein S</fullName>
    </submittedName>
</protein>
<dbReference type="InterPro" id="IPR036882">
    <property type="entry name" value="Alba-like_dom_sf"/>
</dbReference>
<dbReference type="PANTHER" id="PTHR35331">
    <property type="entry name" value="STAGE V SPORULATION PROTEIN S"/>
    <property type="match status" value="1"/>
</dbReference>
<accession>A0A9X6WI29</accession>
<evidence type="ECO:0000313" key="2">
    <source>
        <dbReference type="Proteomes" id="UP000224003"/>
    </source>
</evidence>
<dbReference type="InterPro" id="IPR007347">
    <property type="entry name" value="SpoVS"/>
</dbReference>
<name>A0A9X6WI29_BACTU</name>
<sequence>MEGIKMELVTLRVKTKSIPNKIGSAIAGMTKEGKSVVLQCIGNGAIGQATKAIAIANKFVSKEGFKFISEPVFIDLVIDEKERTGMKLLLSTVEAPVQETNE</sequence>
<dbReference type="PANTHER" id="PTHR35331:SF1">
    <property type="entry name" value="STAGE V SPORULATION PROTEIN S"/>
    <property type="match status" value="1"/>
</dbReference>
<proteinExistence type="predicted"/>
<evidence type="ECO:0000313" key="1">
    <source>
        <dbReference type="EMBL" id="PFJ29158.1"/>
    </source>
</evidence>
<dbReference type="EMBL" id="NUVX01000080">
    <property type="protein sequence ID" value="PFJ29158.1"/>
    <property type="molecule type" value="Genomic_DNA"/>
</dbReference>
<dbReference type="Gene3D" id="3.30.110.20">
    <property type="entry name" value="Alba-like domain"/>
    <property type="match status" value="1"/>
</dbReference>
<dbReference type="Proteomes" id="UP000224003">
    <property type="component" value="Unassembled WGS sequence"/>
</dbReference>